<dbReference type="Pfam" id="PF05916">
    <property type="entry name" value="Sld5"/>
    <property type="match status" value="1"/>
</dbReference>
<name>A0AAV2T6W6_CALDB</name>
<dbReference type="Gene3D" id="3.40.5.50">
    <property type="match status" value="1"/>
</dbReference>
<accession>A0AAV2T6W6</accession>
<dbReference type="Proteomes" id="UP001497525">
    <property type="component" value="Unassembled WGS sequence"/>
</dbReference>
<protein>
    <recommendedName>
        <fullName evidence="5">DNA replication complex GINS protein PSF2</fullName>
    </recommendedName>
</protein>
<dbReference type="GO" id="GO:0071162">
    <property type="term" value="C:CMG complex"/>
    <property type="evidence" value="ECO:0007669"/>
    <property type="project" value="UniProtKB-ARBA"/>
</dbReference>
<dbReference type="PANTHER" id="PTHR12772">
    <property type="entry name" value="DNA REPLICATION COMPLEX GINS PROTEIN PSF2"/>
    <property type="match status" value="1"/>
</dbReference>
<evidence type="ECO:0000259" key="7">
    <source>
        <dbReference type="Pfam" id="PF05916"/>
    </source>
</evidence>
<dbReference type="AlphaFoldDB" id="A0AAV2T6W6"/>
<comment type="subunit">
    <text evidence="5">Component of the GINS complex.</text>
</comment>
<dbReference type="Pfam" id="PF25005">
    <property type="entry name" value="PSF2_N"/>
    <property type="match status" value="1"/>
</dbReference>
<comment type="subcellular location">
    <subcellularLocation>
        <location evidence="1 5">Nucleus</location>
    </subcellularLocation>
</comment>
<dbReference type="Gene3D" id="1.20.58.1020">
    <property type="match status" value="1"/>
</dbReference>
<dbReference type="PANTHER" id="PTHR12772:SF0">
    <property type="entry name" value="DNA REPLICATION COMPLEX GINS PROTEIN PSF2"/>
    <property type="match status" value="1"/>
</dbReference>
<comment type="similarity">
    <text evidence="2 5">Belongs to the GINS2/PSF2 family.</text>
</comment>
<evidence type="ECO:0000256" key="1">
    <source>
        <dbReference type="ARBA" id="ARBA00004123"/>
    </source>
</evidence>
<dbReference type="EMBL" id="CAXLJL010000112">
    <property type="protein sequence ID" value="CAL5132001.1"/>
    <property type="molecule type" value="Genomic_DNA"/>
</dbReference>
<comment type="caution">
    <text evidence="9">The sequence shown here is derived from an EMBL/GenBank/DDBJ whole genome shotgun (WGS) entry which is preliminary data.</text>
</comment>
<gene>
    <name evidence="9" type="ORF">CDAUBV1_LOCUS4520</name>
</gene>
<evidence type="ECO:0000256" key="3">
    <source>
        <dbReference type="ARBA" id="ARBA00022705"/>
    </source>
</evidence>
<dbReference type="CDD" id="cd11712">
    <property type="entry name" value="GINS_A_psf2"/>
    <property type="match status" value="1"/>
</dbReference>
<dbReference type="PIRSF" id="PIRSF028998">
    <property type="entry name" value="GINS_Psf2_subgr"/>
    <property type="match status" value="1"/>
</dbReference>
<evidence type="ECO:0000256" key="2">
    <source>
        <dbReference type="ARBA" id="ARBA00010565"/>
    </source>
</evidence>
<dbReference type="GO" id="GO:0006260">
    <property type="term" value="P:DNA replication"/>
    <property type="evidence" value="ECO:0007669"/>
    <property type="project" value="UniProtKB-KW"/>
</dbReference>
<feature type="domain" description="DNA replication complex GINS protein PSF2 N-terminal" evidence="8">
    <location>
        <begin position="2"/>
        <end position="61"/>
    </location>
</feature>
<evidence type="ECO:0000256" key="6">
    <source>
        <dbReference type="SAM" id="MobiDB-lite"/>
    </source>
</evidence>
<sequence length="200" mass="22291">MNPMELEFIAEDETIQIIPRFTMDAIQLIAFSVGPFYPNVPTTVPLWVALHLRQQQKCRILPPEWLTVDKLNECKEAEQASAGCTEPPHKHYMEITTLLLQHAAEDIQSPETVRTIVRDLWDTRVGKLVSSVTGFISSGASSARVSQLTNLELATLRKFLANSMDQLSLLRRFASEATESGASSMNRTNRSLLNSSSMGV</sequence>
<evidence type="ECO:0000256" key="4">
    <source>
        <dbReference type="ARBA" id="ARBA00023242"/>
    </source>
</evidence>
<organism evidence="9 10">
    <name type="scientific">Calicophoron daubneyi</name>
    <name type="common">Rumen fluke</name>
    <name type="synonym">Paramphistomum daubneyi</name>
    <dbReference type="NCBI Taxonomy" id="300641"/>
    <lineage>
        <taxon>Eukaryota</taxon>
        <taxon>Metazoa</taxon>
        <taxon>Spiralia</taxon>
        <taxon>Lophotrochozoa</taxon>
        <taxon>Platyhelminthes</taxon>
        <taxon>Trematoda</taxon>
        <taxon>Digenea</taxon>
        <taxon>Plagiorchiida</taxon>
        <taxon>Pronocephalata</taxon>
        <taxon>Paramphistomoidea</taxon>
        <taxon>Paramphistomidae</taxon>
        <taxon>Calicophoron</taxon>
    </lineage>
</organism>
<dbReference type="SUPFAM" id="SSF158573">
    <property type="entry name" value="GINS helical bundle-like"/>
    <property type="match status" value="1"/>
</dbReference>
<reference evidence="9" key="1">
    <citation type="submission" date="2024-06" db="EMBL/GenBank/DDBJ databases">
        <authorList>
            <person name="Liu X."/>
            <person name="Lenzi L."/>
            <person name="Haldenby T S."/>
            <person name="Uol C."/>
        </authorList>
    </citation>
    <scope>NUCLEOTIDE SEQUENCE</scope>
</reference>
<dbReference type="InterPro" id="IPR007257">
    <property type="entry name" value="GINS_Psf2"/>
</dbReference>
<keyword evidence="4 5" id="KW-0539">Nucleus</keyword>
<dbReference type="GO" id="GO:0000811">
    <property type="term" value="C:GINS complex"/>
    <property type="evidence" value="ECO:0007669"/>
    <property type="project" value="TreeGrafter"/>
</dbReference>
<keyword evidence="3 5" id="KW-0235">DNA replication</keyword>
<evidence type="ECO:0000313" key="9">
    <source>
        <dbReference type="EMBL" id="CAL5132001.1"/>
    </source>
</evidence>
<feature type="domain" description="GINS subunit" evidence="7">
    <location>
        <begin position="65"/>
        <end position="167"/>
    </location>
</feature>
<evidence type="ECO:0000259" key="8">
    <source>
        <dbReference type="Pfam" id="PF25005"/>
    </source>
</evidence>
<dbReference type="SUPFAM" id="SSF160059">
    <property type="entry name" value="PriA/YqbF domain"/>
    <property type="match status" value="1"/>
</dbReference>
<feature type="region of interest" description="Disordered" evidence="6">
    <location>
        <begin position="178"/>
        <end position="200"/>
    </location>
</feature>
<dbReference type="InterPro" id="IPR036224">
    <property type="entry name" value="GINS_bundle-like_dom_sf"/>
</dbReference>
<dbReference type="FunFam" id="1.20.58.1020:FF:000001">
    <property type="entry name" value="DNA replication complex GINS protein PSF2"/>
    <property type="match status" value="1"/>
</dbReference>
<evidence type="ECO:0000313" key="10">
    <source>
        <dbReference type="Proteomes" id="UP001497525"/>
    </source>
</evidence>
<dbReference type="GO" id="GO:0000727">
    <property type="term" value="P:double-strand break repair via break-induced replication"/>
    <property type="evidence" value="ECO:0007669"/>
    <property type="project" value="TreeGrafter"/>
</dbReference>
<evidence type="ECO:0000256" key="5">
    <source>
        <dbReference type="PIRNR" id="PIRNR028998"/>
    </source>
</evidence>
<dbReference type="FunFam" id="3.40.5.50:FF:000001">
    <property type="entry name" value="DNA replication complex GINS protein PSF2"/>
    <property type="match status" value="1"/>
</dbReference>
<dbReference type="CDD" id="cd21694">
    <property type="entry name" value="GINS_B_Psf2"/>
    <property type="match status" value="1"/>
</dbReference>
<dbReference type="InterPro" id="IPR056784">
    <property type="entry name" value="PSF2_N"/>
</dbReference>
<proteinExistence type="inferred from homology"/>
<feature type="compositionally biased region" description="Low complexity" evidence="6">
    <location>
        <begin position="183"/>
        <end position="200"/>
    </location>
</feature>
<dbReference type="InterPro" id="IPR021151">
    <property type="entry name" value="GINS_A"/>
</dbReference>